<evidence type="ECO:0000256" key="1">
    <source>
        <dbReference type="SAM" id="MobiDB-lite"/>
    </source>
</evidence>
<accession>A0A5Q4BW64</accession>
<evidence type="ECO:0000313" key="4">
    <source>
        <dbReference type="Proteomes" id="UP000326340"/>
    </source>
</evidence>
<dbReference type="Proteomes" id="UP000326340">
    <property type="component" value="Unassembled WGS sequence"/>
</dbReference>
<keyword evidence="4" id="KW-1185">Reference proteome</keyword>
<name>A0A5Q4BW64_9PEZI</name>
<dbReference type="EMBL" id="PUHP01000333">
    <property type="protein sequence ID" value="TQN70846.1"/>
    <property type="molecule type" value="Genomic_DNA"/>
</dbReference>
<feature type="compositionally biased region" description="Basic and acidic residues" evidence="1">
    <location>
        <begin position="57"/>
        <end position="69"/>
    </location>
</feature>
<gene>
    <name evidence="3" type="ORF">CSHISOI_04594</name>
</gene>
<dbReference type="AlphaFoldDB" id="A0A5Q4BW64"/>
<evidence type="ECO:0000313" key="3">
    <source>
        <dbReference type="EMBL" id="TQN70846.1"/>
    </source>
</evidence>
<comment type="caution">
    <text evidence="3">The sequence shown here is derived from an EMBL/GenBank/DDBJ whole genome shotgun (WGS) entry which is preliminary data.</text>
</comment>
<feature type="compositionally biased region" description="Low complexity" evidence="1">
    <location>
        <begin position="93"/>
        <end position="110"/>
    </location>
</feature>
<evidence type="ECO:0000256" key="2">
    <source>
        <dbReference type="SAM" id="SignalP"/>
    </source>
</evidence>
<feature type="chain" id="PRO_5024981239" evidence="2">
    <location>
        <begin position="20"/>
        <end position="147"/>
    </location>
</feature>
<reference evidence="3 4" key="1">
    <citation type="journal article" date="2019" name="Sci. Rep.">
        <title>Colletotrichum shisoi sp. nov., an anthracnose pathogen of Perilla frutescens in Japan: molecular phylogenetic, morphological and genomic evidence.</title>
        <authorList>
            <person name="Gan P."/>
            <person name="Tsushima A."/>
            <person name="Hiroyama R."/>
            <person name="Narusaka M."/>
            <person name="Takano Y."/>
            <person name="Narusaka Y."/>
            <person name="Kawaradani M."/>
            <person name="Damm U."/>
            <person name="Shirasu K."/>
        </authorList>
    </citation>
    <scope>NUCLEOTIDE SEQUENCE [LARGE SCALE GENOMIC DNA]</scope>
    <source>
        <strain evidence="3 4">PG-2018a</strain>
    </source>
</reference>
<organism evidence="3 4">
    <name type="scientific">Colletotrichum shisoi</name>
    <dbReference type="NCBI Taxonomy" id="2078593"/>
    <lineage>
        <taxon>Eukaryota</taxon>
        <taxon>Fungi</taxon>
        <taxon>Dikarya</taxon>
        <taxon>Ascomycota</taxon>
        <taxon>Pezizomycotina</taxon>
        <taxon>Sordariomycetes</taxon>
        <taxon>Hypocreomycetidae</taxon>
        <taxon>Glomerellales</taxon>
        <taxon>Glomerellaceae</taxon>
        <taxon>Colletotrichum</taxon>
        <taxon>Colletotrichum destructivum species complex</taxon>
    </lineage>
</organism>
<protein>
    <submittedName>
        <fullName evidence="3">Uncharacterized protein</fullName>
    </submittedName>
</protein>
<keyword evidence="2" id="KW-0732">Signal</keyword>
<sequence>MILLKLSIYALSLLFPVIASTRDNRNSQGDVDLVRPREATSRGQGSGSGGGNVGFSKGERIWMHDRGDGEDVLEGIPITFGPTAKWTEDSEAARPSTSEESSSSNSIPSVPRDHGSKGSDSHDPSEVLGEEPVTDISIELDNHPRSR</sequence>
<feature type="region of interest" description="Disordered" evidence="1">
    <location>
        <begin position="24"/>
        <end position="147"/>
    </location>
</feature>
<feature type="signal peptide" evidence="2">
    <location>
        <begin position="1"/>
        <end position="19"/>
    </location>
</feature>
<proteinExistence type="predicted"/>
<feature type="compositionally biased region" description="Gly residues" evidence="1">
    <location>
        <begin position="44"/>
        <end position="53"/>
    </location>
</feature>
<dbReference type="OrthoDB" id="10451625at2759"/>
<feature type="compositionally biased region" description="Basic and acidic residues" evidence="1">
    <location>
        <begin position="111"/>
        <end position="125"/>
    </location>
</feature>